<dbReference type="GO" id="GO:0003700">
    <property type="term" value="F:DNA-binding transcription factor activity"/>
    <property type="evidence" value="ECO:0007669"/>
    <property type="project" value="TreeGrafter"/>
</dbReference>
<evidence type="ECO:0000256" key="1">
    <source>
        <dbReference type="ARBA" id="ARBA00009437"/>
    </source>
</evidence>
<evidence type="ECO:0000313" key="7">
    <source>
        <dbReference type="EMBL" id="XBX78006.1"/>
    </source>
</evidence>
<feature type="domain" description="LysR substrate-binding" evidence="6">
    <location>
        <begin position="58"/>
        <end position="244"/>
    </location>
</feature>
<proteinExistence type="inferred from homology"/>
<dbReference type="PANTHER" id="PTHR30346:SF0">
    <property type="entry name" value="HCA OPERON TRANSCRIPTIONAL ACTIVATOR HCAR"/>
    <property type="match status" value="1"/>
</dbReference>
<comment type="similarity">
    <text evidence="1">Belongs to the LysR transcriptional regulatory family.</text>
</comment>
<dbReference type="SUPFAM" id="SSF53850">
    <property type="entry name" value="Periplasmic binding protein-like II"/>
    <property type="match status" value="1"/>
</dbReference>
<keyword evidence="4" id="KW-0804">Transcription</keyword>
<protein>
    <submittedName>
        <fullName evidence="7">Substrate-binding domain-containing protein</fullName>
    </submittedName>
</protein>
<dbReference type="PANTHER" id="PTHR30346">
    <property type="entry name" value="TRANSCRIPTIONAL DUAL REGULATOR HCAR-RELATED"/>
    <property type="match status" value="1"/>
</dbReference>
<dbReference type="RefSeq" id="WP_350351395.1">
    <property type="nucleotide sequence ID" value="NZ_CP158357.1"/>
</dbReference>
<keyword evidence="2" id="KW-0805">Transcription regulation</keyword>
<dbReference type="GO" id="GO:0003677">
    <property type="term" value="F:DNA binding"/>
    <property type="evidence" value="ECO:0007669"/>
    <property type="project" value="UniProtKB-KW"/>
</dbReference>
<dbReference type="EMBL" id="CP158357">
    <property type="protein sequence ID" value="XBX78006.1"/>
    <property type="molecule type" value="Genomic_DNA"/>
</dbReference>
<keyword evidence="3" id="KW-0238">DNA-binding</keyword>
<accession>A0AAU7VUN7</accession>
<dbReference type="AlphaFoldDB" id="A0AAU7VUN7"/>
<evidence type="ECO:0000256" key="4">
    <source>
        <dbReference type="ARBA" id="ARBA00023163"/>
    </source>
</evidence>
<evidence type="ECO:0000256" key="2">
    <source>
        <dbReference type="ARBA" id="ARBA00023015"/>
    </source>
</evidence>
<dbReference type="GO" id="GO:0032993">
    <property type="term" value="C:protein-DNA complex"/>
    <property type="evidence" value="ECO:0007669"/>
    <property type="project" value="TreeGrafter"/>
</dbReference>
<evidence type="ECO:0000256" key="3">
    <source>
        <dbReference type="ARBA" id="ARBA00023125"/>
    </source>
</evidence>
<organism evidence="7">
    <name type="scientific">Microbacterium sp. A8/3-1</name>
    <dbReference type="NCBI Taxonomy" id="3160749"/>
    <lineage>
        <taxon>Bacteria</taxon>
        <taxon>Bacillati</taxon>
        <taxon>Actinomycetota</taxon>
        <taxon>Actinomycetes</taxon>
        <taxon>Micrococcales</taxon>
        <taxon>Microbacteriaceae</taxon>
        <taxon>Microbacterium</taxon>
    </lineage>
</organism>
<dbReference type="InterPro" id="IPR005119">
    <property type="entry name" value="LysR_subst-bd"/>
</dbReference>
<gene>
    <name evidence="7" type="ORF">ABS642_19145</name>
</gene>
<sequence>MAKQARRPGRGTGKPTPVRRNKAAPAERFPPPKPPRKTARTEQKVVFDAPSAESDEPRTFRLGVVPGATPGKWIDAWKQRMPQVPLEVVPIDVAGQRAAIDDLDAGLVRLPLTDPSLHIIPLYDEVPVVVAAADSHLMAVDELTATDLEGEVLIPLTDDVLGPLDLPGTRPATFAPLPTDEAIATAASGVGILIVPMSLARMHHRKDADHRRLVDGPLSTVALVWPRDRTTPDVDTFVGIVRGRTANSSR</sequence>
<dbReference type="Pfam" id="PF03466">
    <property type="entry name" value="LysR_substrate"/>
    <property type="match status" value="1"/>
</dbReference>
<feature type="region of interest" description="Disordered" evidence="5">
    <location>
        <begin position="1"/>
        <end position="54"/>
    </location>
</feature>
<evidence type="ECO:0000256" key="5">
    <source>
        <dbReference type="SAM" id="MobiDB-lite"/>
    </source>
</evidence>
<reference evidence="7" key="1">
    <citation type="submission" date="2024-06" db="EMBL/GenBank/DDBJ databases">
        <title>Draft genome sequence of Microbacterium sp. strain A8/3-1, isolated from Oxytropis tragacanthoides Fisch. ex DC. Root nodules in the Altai region of Russia.</title>
        <authorList>
            <person name="Sazanova A."/>
            <person name="Guro P."/>
            <person name="Kuznetsova I."/>
            <person name="Belimov A."/>
            <person name="Safronova V."/>
        </authorList>
    </citation>
    <scope>NUCLEOTIDE SEQUENCE</scope>
    <source>
        <strain evidence="7">A8/3-1</strain>
    </source>
</reference>
<dbReference type="Gene3D" id="3.40.190.10">
    <property type="entry name" value="Periplasmic binding protein-like II"/>
    <property type="match status" value="2"/>
</dbReference>
<name>A0AAU7VUN7_9MICO</name>
<evidence type="ECO:0000259" key="6">
    <source>
        <dbReference type="Pfam" id="PF03466"/>
    </source>
</evidence>